<evidence type="ECO:0000313" key="5">
    <source>
        <dbReference type="Proteomes" id="UP000030645"/>
    </source>
</evidence>
<dbReference type="InterPro" id="IPR032675">
    <property type="entry name" value="LRR_dom_sf"/>
</dbReference>
<dbReference type="AlphaFoldDB" id="W9SFJ3"/>
<accession>W9SFJ3</accession>
<proteinExistence type="predicted"/>
<keyword evidence="5" id="KW-1185">Reference proteome</keyword>
<organism evidence="4 5">
    <name type="scientific">Morus notabilis</name>
    <dbReference type="NCBI Taxonomy" id="981085"/>
    <lineage>
        <taxon>Eukaryota</taxon>
        <taxon>Viridiplantae</taxon>
        <taxon>Streptophyta</taxon>
        <taxon>Embryophyta</taxon>
        <taxon>Tracheophyta</taxon>
        <taxon>Spermatophyta</taxon>
        <taxon>Magnoliopsida</taxon>
        <taxon>eudicotyledons</taxon>
        <taxon>Gunneridae</taxon>
        <taxon>Pentapetalae</taxon>
        <taxon>rosids</taxon>
        <taxon>fabids</taxon>
        <taxon>Rosales</taxon>
        <taxon>Moraceae</taxon>
        <taxon>Moreae</taxon>
        <taxon>Morus</taxon>
    </lineage>
</organism>
<sequence>MNRCCTRLETLPTEIFKLKSLASLDLSRCSELKSFPEILEPHEGLFTIQLDGSGIKELPLSIENLHRLASLSLENCENLESVPDSICNINGLRFLDLSKCPKLQTLPAVTWARFFPEITLDISYKSITNILEWLCYGSSSLPVLDPSEPIDCEVFDGGEDSVVVMSKFQPYFLQAATEFRSNHEEQDEETKYPGISFCHPGFKIPKWFNHQSERSSIDLSFSRDWYNTSFLGFAVCIRFKLLDFWECDFDKRLFDLNFTCEYHFKTNRGDSTFQKSRDVHSIKKFGFIELDLMFTWYVLYKNYDDYHEAIEASFQFFVEQLDSDTRVKVGDPEIKNCGIRILYRQDIGEFCYNQVAEGELDIVDNINCDTDEAHPKRTKFQDFRN</sequence>
<keyword evidence="2" id="KW-0677">Repeat</keyword>
<evidence type="ECO:0000313" key="4">
    <source>
        <dbReference type="EMBL" id="EXC04257.1"/>
    </source>
</evidence>
<feature type="domain" description="C-JID" evidence="3">
    <location>
        <begin position="200"/>
        <end position="347"/>
    </location>
</feature>
<dbReference type="SUPFAM" id="SSF52058">
    <property type="entry name" value="L domain-like"/>
    <property type="match status" value="1"/>
</dbReference>
<evidence type="ECO:0000256" key="2">
    <source>
        <dbReference type="ARBA" id="ARBA00022737"/>
    </source>
</evidence>
<dbReference type="Proteomes" id="UP000030645">
    <property type="component" value="Unassembled WGS sequence"/>
</dbReference>
<name>W9SFJ3_9ROSA</name>
<dbReference type="PANTHER" id="PTHR45752:SF195">
    <property type="entry name" value="LEUCINE-RICH REPEAT (LRR) FAMILY PROTEIN-RELATED"/>
    <property type="match status" value="1"/>
</dbReference>
<dbReference type="Pfam" id="PF20160">
    <property type="entry name" value="C-JID"/>
    <property type="match status" value="1"/>
</dbReference>
<dbReference type="Gene3D" id="3.80.10.10">
    <property type="entry name" value="Ribonuclease Inhibitor"/>
    <property type="match status" value="1"/>
</dbReference>
<reference evidence="5" key="1">
    <citation type="submission" date="2013-01" db="EMBL/GenBank/DDBJ databases">
        <title>Draft Genome Sequence of a Mulberry Tree, Morus notabilis C.K. Schneid.</title>
        <authorList>
            <person name="He N."/>
            <person name="Zhao S."/>
        </authorList>
    </citation>
    <scope>NUCLEOTIDE SEQUENCE</scope>
</reference>
<keyword evidence="1" id="KW-0433">Leucine-rich repeat</keyword>
<gene>
    <name evidence="4" type="ORF">L484_002342</name>
</gene>
<dbReference type="EMBL" id="KE345460">
    <property type="protein sequence ID" value="EXC04257.1"/>
    <property type="molecule type" value="Genomic_DNA"/>
</dbReference>
<dbReference type="InterPro" id="IPR045344">
    <property type="entry name" value="C-JID"/>
</dbReference>
<dbReference type="PANTHER" id="PTHR45752">
    <property type="entry name" value="LEUCINE-RICH REPEAT-CONTAINING"/>
    <property type="match status" value="1"/>
</dbReference>
<evidence type="ECO:0000259" key="3">
    <source>
        <dbReference type="Pfam" id="PF20160"/>
    </source>
</evidence>
<evidence type="ECO:0000256" key="1">
    <source>
        <dbReference type="ARBA" id="ARBA00022614"/>
    </source>
</evidence>
<dbReference type="InterPro" id="IPR050715">
    <property type="entry name" value="LRR-SigEffector_domain"/>
</dbReference>
<protein>
    <recommendedName>
        <fullName evidence="3">C-JID domain-containing protein</fullName>
    </recommendedName>
</protein>